<evidence type="ECO:0000313" key="4">
    <source>
        <dbReference type="EMBL" id="CUX53183.1"/>
    </source>
</evidence>
<dbReference type="NCBIfam" id="TIGR02601">
    <property type="entry name" value="autotrns_rpt"/>
    <property type="match status" value="2"/>
</dbReference>
<dbReference type="PROSITE" id="PS51208">
    <property type="entry name" value="AUTOTRANSPORTER"/>
    <property type="match status" value="1"/>
</dbReference>
<dbReference type="Pfam" id="PF03797">
    <property type="entry name" value="Autotransporter"/>
    <property type="match status" value="1"/>
</dbReference>
<feature type="signal peptide" evidence="2">
    <location>
        <begin position="1"/>
        <end position="46"/>
    </location>
</feature>
<dbReference type="SMART" id="SM00869">
    <property type="entry name" value="Autotransporter"/>
    <property type="match status" value="1"/>
</dbReference>
<accession>A0A1S7RJE9</accession>
<dbReference type="GO" id="GO:0019867">
    <property type="term" value="C:outer membrane"/>
    <property type="evidence" value="ECO:0007669"/>
    <property type="project" value="InterPro"/>
</dbReference>
<dbReference type="InterPro" id="IPR036709">
    <property type="entry name" value="Autotransporte_beta_dom_sf"/>
</dbReference>
<dbReference type="InterPro" id="IPR030895">
    <property type="entry name" value="T5SS_PEPC_rpt"/>
</dbReference>
<dbReference type="Proteomes" id="UP000191897">
    <property type="component" value="Unassembled WGS sequence"/>
</dbReference>
<dbReference type="Gene3D" id="2.40.128.130">
    <property type="entry name" value="Autotransporter beta-domain"/>
    <property type="match status" value="1"/>
</dbReference>
<dbReference type="EMBL" id="FBWC01000026">
    <property type="protein sequence ID" value="CUX53183.1"/>
    <property type="molecule type" value="Genomic_DNA"/>
</dbReference>
<organism evidence="4 5">
    <name type="scientific">Agrobacterium tumefaciens str. Kerr 14</name>
    <dbReference type="NCBI Taxonomy" id="1183424"/>
    <lineage>
        <taxon>Bacteria</taxon>
        <taxon>Pseudomonadati</taxon>
        <taxon>Pseudomonadota</taxon>
        <taxon>Alphaproteobacteria</taxon>
        <taxon>Hyphomicrobiales</taxon>
        <taxon>Rhizobiaceae</taxon>
        <taxon>Rhizobium/Agrobacterium group</taxon>
        <taxon>Agrobacterium</taxon>
        <taxon>Agrobacterium tumefaciens complex</taxon>
    </lineage>
</organism>
<proteinExistence type="predicted"/>
<evidence type="ECO:0000259" key="3">
    <source>
        <dbReference type="PROSITE" id="PS51208"/>
    </source>
</evidence>
<keyword evidence="1 2" id="KW-0732">Signal</keyword>
<dbReference type="SUPFAM" id="SSF51126">
    <property type="entry name" value="Pectin lyase-like"/>
    <property type="match status" value="1"/>
</dbReference>
<dbReference type="SUPFAM" id="SSF103515">
    <property type="entry name" value="Autotransporter"/>
    <property type="match status" value="1"/>
</dbReference>
<gene>
    <name evidence="4" type="ORF">AGR4C_Lc40051</name>
</gene>
<feature type="chain" id="PRO_5012413396" description="Autotransporter domain-containing protein" evidence="2">
    <location>
        <begin position="47"/>
        <end position="1374"/>
    </location>
</feature>
<name>A0A1S7RJE9_AGRTU</name>
<dbReference type="NCBIfam" id="TIGR01414">
    <property type="entry name" value="autotrans_barl"/>
    <property type="match status" value="1"/>
</dbReference>
<reference evidence="4 5" key="1">
    <citation type="submission" date="2016-01" db="EMBL/GenBank/DDBJ databases">
        <authorList>
            <person name="Oliw E.H."/>
        </authorList>
    </citation>
    <scope>NUCLEOTIDE SEQUENCE [LARGE SCALE GENOMIC DNA]</scope>
    <source>
        <strain evidence="4 5">Kerr 14</strain>
    </source>
</reference>
<sequence>MTGGFWREEASKAGSGFRPVRQFFLRASTSLLALALSSAIAPAAFAESIAWVGSSSDDWFSPSSWFGYTRVPGANDLAAIDAQGPTIAAGRVAEIDELGIGITLDGSLSVEGGLKTSNTKLGNKDLVAGTLNFSGGDWSNKHDIFIGGVGIGEVSLTGSRAVSGGNVYLGGGSGHGWLTLDNLSSFDNTGTTFVGVAADDGFDQLQILGASTFRTGGFVIADGMDSVGTVSVEGSGSSLTVSQDMVIGHGGNGLLTISSGGVVKSLATTIIGNLATSSGGSLTVNGRGSILETSGPLIVGNESSASMFVGTAAEVISGAVVIGRHSVGRATVTGSDSRWITGNLSIGGDENDPGGAIGDGAVDVMAGAAINSASVQLGAVSGARGSATVEGADSAWTIGDDGLSVGLSGSGSLSVKAGGHVDSANTVVGAKEGSDGSITVSGSGSTFNNAGDLDVGWEGDASLHVDTGGTVTSDSAIVGTKSMIAAVNISGGGSTLMLAKTLIVGYENATTGEVSVTAGGEIRAKELSIGELGGSSGKLSVTGAGSIVTVSVDSNLVNSGSTYVGWRGSGNLAVTDAGSLDTNRLFVGTQTGSNGFLHVGGIGSQVEVHDALVIGGGGSGSVEVTSGGALAAHTIVIAAAAGSTGVLNIGARAGLTARAAGEVDAAGIVFGAGNGSIVFNHSEADYSLSANISGTGRVVAENGVTTLAGHNSYSGGTTISAGTLKGTATSFGSGQIANNGQLVVDGAGTLSNNLTGFGTVEKTGSGNLVLAGNNSYSGITTISAGTLTGAAKSFGSGEIVNDAQLVVDGAGTFSNVVSGTGTFEKTGDGNLVVTGNSTYSGATEVSSGKLSVNGSLASAVSVRSGATLGGSGTIGGLTVASGGTLSPGNSIGTLTSIGDVRFFSGSTYTVEIDASGNSDRIAVAGAVTIDNNVKLVVTPLASHSAYSLGTQYPILTAMGGIAGTFSGVDEKFAYLVVSVTKSTDNGTAYLSFNRASPDSGLLASETSSENAQNAANAVETAREDPALYQAALFLRQNETQSAFSQLAGELHPSLAMALINRSQLTRDVILERLRSAFGGVDSRLIMSTDNVTGGGGPQRVDEGSLTFWSNGFGSRSRIDGDGNGATVDIKGKGVLIGLDGDLGDGLRAGLAAGYGHDSISQKSASADVDSYYVAAYAGLTNGPASLRLGATHAFQDIDTRRVLSFSTLQENLTASYGASTTQAFAEAAWRFDLDRTLIEPYASISYMNLETEAFGEKGGVAAVSSGSASHDQLYTTLGARLRQDISLDDMSGQATFDIGWRHAYGAPSVVSTLFYTGGSGFSVAGTAMAQDVALLNLGLGYDLGPSATLTFRYGAVFGAGVLDQSASAELGVRF</sequence>
<evidence type="ECO:0000313" key="5">
    <source>
        <dbReference type="Proteomes" id="UP000191897"/>
    </source>
</evidence>
<dbReference type="NCBIfam" id="TIGR04393">
    <property type="entry name" value="rpt_T5SS_PEPC"/>
    <property type="match status" value="4"/>
</dbReference>
<protein>
    <recommendedName>
        <fullName evidence="3">Autotransporter domain-containing protein</fullName>
    </recommendedName>
</protein>
<dbReference type="RefSeq" id="WP_080866808.1">
    <property type="nucleotide sequence ID" value="NZ_LT009731.1"/>
</dbReference>
<dbReference type="InterPro" id="IPR011050">
    <property type="entry name" value="Pectin_lyase_fold/virulence"/>
</dbReference>
<dbReference type="Pfam" id="PF12951">
    <property type="entry name" value="PATR"/>
    <property type="match status" value="3"/>
</dbReference>
<feature type="domain" description="Autotransporter" evidence="3">
    <location>
        <begin position="1100"/>
        <end position="1374"/>
    </location>
</feature>
<dbReference type="InterPro" id="IPR013425">
    <property type="entry name" value="Autotrns_rpt"/>
</dbReference>
<dbReference type="InterPro" id="IPR006315">
    <property type="entry name" value="OM_autotransptr_brl_dom"/>
</dbReference>
<evidence type="ECO:0000256" key="2">
    <source>
        <dbReference type="SAM" id="SignalP"/>
    </source>
</evidence>
<evidence type="ECO:0000256" key="1">
    <source>
        <dbReference type="ARBA" id="ARBA00022729"/>
    </source>
</evidence>
<dbReference type="InterPro" id="IPR005546">
    <property type="entry name" value="Autotransporte_beta"/>
</dbReference>